<dbReference type="Gene3D" id="3.40.640.10">
    <property type="entry name" value="Type I PLP-dependent aspartate aminotransferase-like (Major domain)"/>
    <property type="match status" value="1"/>
</dbReference>
<dbReference type="InterPro" id="IPR049704">
    <property type="entry name" value="Aminotrans_3_PPA_site"/>
</dbReference>
<keyword evidence="2 3" id="KW-0663">Pyridoxal phosphate</keyword>
<keyword evidence="5" id="KW-1185">Reference proteome</keyword>
<dbReference type="GO" id="GO:0008483">
    <property type="term" value="F:transaminase activity"/>
    <property type="evidence" value="ECO:0007669"/>
    <property type="project" value="UniProtKB-KW"/>
</dbReference>
<evidence type="ECO:0000256" key="3">
    <source>
        <dbReference type="RuleBase" id="RU003560"/>
    </source>
</evidence>
<dbReference type="InterPro" id="IPR005814">
    <property type="entry name" value="Aminotrans_3"/>
</dbReference>
<reference evidence="4 5" key="1">
    <citation type="submission" date="2020-08" db="EMBL/GenBank/DDBJ databases">
        <title>Sequencing the genomes of 1000 actinobacteria strains.</title>
        <authorList>
            <person name="Klenk H.-P."/>
        </authorList>
    </citation>
    <scope>NUCLEOTIDE SEQUENCE [LARGE SCALE GENOMIC DNA]</scope>
    <source>
        <strain evidence="4 5">DSM 40483</strain>
    </source>
</reference>
<dbReference type="Pfam" id="PF00202">
    <property type="entry name" value="Aminotran_3"/>
    <property type="match status" value="1"/>
</dbReference>
<gene>
    <name evidence="4" type="ORF">BJ965_000626</name>
</gene>
<sequence>MTSTVSRALAHYPNRFDPGGLSELPEHLQETIRRRNMVLGPGYTLIYKEPVEFVSGHGAHLIDRDGNDYLDAYNNVPCVGHAHPHVAEAVSRQMAAVNTNTRYVQESLVDYAERLLATFPEELSKLSLACSGSEANDLAVRVARFHTGGEGIIVTRWAYHGLTREVASFSPTLGKGSPLGPNVRLIDPPDPRLVAPGSTLAEHMRNQVRGAIDDLERHGFRLAALITDCAYSSDGIFTDPVGYMKAMVEEVHAAGGVYIADEVQSGFARLGESMWGFTRHAVLPDIVTMGKPMGNGLPISGVAFRPEACEEFGQNVRYFNTFAGSSIPVAAGAAVLDVFENENVQQRALENGTALRTGLQEITKDSPYVAEVRGSGLYVGVELVKDRKTLEPDRSRTEDVINDMRDRRILISGTGRAANVLKIRPPLAFTSADVTRFLETFSEVAKDRL</sequence>
<evidence type="ECO:0000256" key="1">
    <source>
        <dbReference type="ARBA" id="ARBA00008954"/>
    </source>
</evidence>
<dbReference type="RefSeq" id="WP_184907232.1">
    <property type="nucleotide sequence ID" value="NZ_JACHMS010000001.1"/>
</dbReference>
<dbReference type="GeneID" id="95792674"/>
<dbReference type="SUPFAM" id="SSF53383">
    <property type="entry name" value="PLP-dependent transferases"/>
    <property type="match status" value="1"/>
</dbReference>
<dbReference type="InterPro" id="IPR015421">
    <property type="entry name" value="PyrdxlP-dep_Trfase_major"/>
</dbReference>
<dbReference type="CDD" id="cd00610">
    <property type="entry name" value="OAT_like"/>
    <property type="match status" value="1"/>
</dbReference>
<dbReference type="GO" id="GO:0030170">
    <property type="term" value="F:pyridoxal phosphate binding"/>
    <property type="evidence" value="ECO:0007669"/>
    <property type="project" value="InterPro"/>
</dbReference>
<organism evidence="4 5">
    <name type="scientific">Streptomyces luteogriseus</name>
    <dbReference type="NCBI Taxonomy" id="68233"/>
    <lineage>
        <taxon>Bacteria</taxon>
        <taxon>Bacillati</taxon>
        <taxon>Actinomycetota</taxon>
        <taxon>Actinomycetes</taxon>
        <taxon>Kitasatosporales</taxon>
        <taxon>Streptomycetaceae</taxon>
        <taxon>Streptomyces</taxon>
    </lineage>
</organism>
<name>A0A7W7DIT0_9ACTN</name>
<dbReference type="InterPro" id="IPR015424">
    <property type="entry name" value="PyrdxlP-dep_Trfase"/>
</dbReference>
<dbReference type="Gene3D" id="3.90.1150.10">
    <property type="entry name" value="Aspartate Aminotransferase, domain 1"/>
    <property type="match status" value="1"/>
</dbReference>
<dbReference type="PANTHER" id="PTHR45688:SF13">
    <property type="entry name" value="ALANINE--GLYOXYLATE AMINOTRANSFERASE 2-LIKE"/>
    <property type="match status" value="1"/>
</dbReference>
<dbReference type="EMBL" id="JACHMS010000001">
    <property type="protein sequence ID" value="MBB4710744.1"/>
    <property type="molecule type" value="Genomic_DNA"/>
</dbReference>
<evidence type="ECO:0000313" key="4">
    <source>
        <dbReference type="EMBL" id="MBB4710744.1"/>
    </source>
</evidence>
<protein>
    <submittedName>
        <fullName evidence="4">4-aminobutyrate aminotransferase-like enzyme</fullName>
    </submittedName>
</protein>
<proteinExistence type="inferred from homology"/>
<dbReference type="InterPro" id="IPR015422">
    <property type="entry name" value="PyrdxlP-dep_Trfase_small"/>
</dbReference>
<accession>A0A7W7DIT0</accession>
<keyword evidence="4" id="KW-0808">Transferase</keyword>
<evidence type="ECO:0000313" key="5">
    <source>
        <dbReference type="Proteomes" id="UP000565089"/>
    </source>
</evidence>
<comment type="caution">
    <text evidence="4">The sequence shown here is derived from an EMBL/GenBank/DDBJ whole genome shotgun (WGS) entry which is preliminary data.</text>
</comment>
<comment type="similarity">
    <text evidence="1 3">Belongs to the class-III pyridoxal-phosphate-dependent aminotransferase family.</text>
</comment>
<evidence type="ECO:0000256" key="2">
    <source>
        <dbReference type="ARBA" id="ARBA00022898"/>
    </source>
</evidence>
<keyword evidence="4" id="KW-0032">Aminotransferase</keyword>
<dbReference type="Proteomes" id="UP000565089">
    <property type="component" value="Unassembled WGS sequence"/>
</dbReference>
<dbReference type="PANTHER" id="PTHR45688">
    <property type="match status" value="1"/>
</dbReference>
<dbReference type="PROSITE" id="PS00600">
    <property type="entry name" value="AA_TRANSFER_CLASS_3"/>
    <property type="match status" value="1"/>
</dbReference>
<dbReference type="PIRSF" id="PIRSF000521">
    <property type="entry name" value="Transaminase_4ab_Lys_Orn"/>
    <property type="match status" value="1"/>
</dbReference>
<dbReference type="AlphaFoldDB" id="A0A7W7DIT0"/>